<proteinExistence type="inferred from homology"/>
<dbReference type="InterPro" id="IPR050723">
    <property type="entry name" value="CFA/CMAS"/>
</dbReference>
<feature type="active site" evidence="6">
    <location>
        <position position="389"/>
    </location>
</feature>
<dbReference type="PANTHER" id="PTHR43667:SF2">
    <property type="entry name" value="FATTY ACID C-METHYL TRANSFERASE"/>
    <property type="match status" value="1"/>
</dbReference>
<dbReference type="AlphaFoldDB" id="A0A2W5KMX8"/>
<protein>
    <submittedName>
        <fullName evidence="7">SAM-dependent methyltransferase</fullName>
    </submittedName>
</protein>
<dbReference type="Pfam" id="PF02353">
    <property type="entry name" value="CMAS"/>
    <property type="match status" value="1"/>
</dbReference>
<sequence>MNAPASALPPASATPIGFDRWLRRRLFDRLAPLSGGRLTVHDPCGRQVFGTPGGLDITVRVKDLRFYRALAANGSVGAGEAYIDGLWQCDDLVGLVRLLVRNRALLDGLEGGAARIGGWALRAWHALRPNTRAGSRRNIAAHYDLGNDFFALFLSQDLMYSSALYAHEADDLELASRRKLDLICQTLALGPGDRVIEIGSGWGGFALHAARRYGCHVTTTTISRAQVEEVRRRVAEAGLEDRVTVLAEDYRDLTGRYGKLVSIEMIEAIGARHLDTYFATLQRLLVPGGRALLQAITIEDHRYEQALRSVDFIKRFVFPGSFIPSISAMLSAKTRASDLQVLALQDFGLSYARTLHAWRTRFMTRLTEVRALGYDERFIRLWEFYLAYCEGGFRERSIGVAHLLLARPGADGGIAAQVTS</sequence>
<keyword evidence="3 7" id="KW-0808">Transferase</keyword>
<dbReference type="EMBL" id="QFPO01000003">
    <property type="protein sequence ID" value="PZQ18426.1"/>
    <property type="molecule type" value="Genomic_DNA"/>
</dbReference>
<dbReference type="Proteomes" id="UP000249046">
    <property type="component" value="Unassembled WGS sequence"/>
</dbReference>
<reference evidence="7 8" key="1">
    <citation type="submission" date="2017-08" db="EMBL/GenBank/DDBJ databases">
        <title>Infants hospitalized years apart are colonized by the same room-sourced microbial strains.</title>
        <authorList>
            <person name="Brooks B."/>
            <person name="Olm M.R."/>
            <person name="Firek B.A."/>
            <person name="Baker R."/>
            <person name="Thomas B.C."/>
            <person name="Morowitz M.J."/>
            <person name="Banfield J.F."/>
        </authorList>
    </citation>
    <scope>NUCLEOTIDE SEQUENCE [LARGE SCALE GENOMIC DNA]</scope>
    <source>
        <strain evidence="7">S2_005_003_R2_42</strain>
    </source>
</reference>
<comment type="similarity">
    <text evidence="1">Belongs to the CFA/CMAS family.</text>
</comment>
<gene>
    <name evidence="7" type="ORF">DI564_03735</name>
</gene>
<dbReference type="CDD" id="cd02440">
    <property type="entry name" value="AdoMet_MTases"/>
    <property type="match status" value="1"/>
</dbReference>
<dbReference type="InterPro" id="IPR003333">
    <property type="entry name" value="CMAS"/>
</dbReference>
<evidence type="ECO:0000256" key="2">
    <source>
        <dbReference type="ARBA" id="ARBA00022603"/>
    </source>
</evidence>
<comment type="caution">
    <text evidence="7">The sequence shown here is derived from an EMBL/GenBank/DDBJ whole genome shotgun (WGS) entry which is preliminary data.</text>
</comment>
<dbReference type="SUPFAM" id="SSF53335">
    <property type="entry name" value="S-adenosyl-L-methionine-dependent methyltransferases"/>
    <property type="match status" value="1"/>
</dbReference>
<keyword evidence="2 7" id="KW-0489">Methyltransferase</keyword>
<dbReference type="Gene3D" id="3.40.50.150">
    <property type="entry name" value="Vaccinia Virus protein VP39"/>
    <property type="match status" value="1"/>
</dbReference>
<keyword evidence="4" id="KW-0949">S-adenosyl-L-methionine</keyword>
<accession>A0A2W5KMX8</accession>
<evidence type="ECO:0000256" key="6">
    <source>
        <dbReference type="PIRSR" id="PIRSR003085-1"/>
    </source>
</evidence>
<dbReference type="GO" id="GO:0032259">
    <property type="term" value="P:methylation"/>
    <property type="evidence" value="ECO:0007669"/>
    <property type="project" value="UniProtKB-KW"/>
</dbReference>
<name>A0A2W5KMX8_9GAMM</name>
<dbReference type="GO" id="GO:0008168">
    <property type="term" value="F:methyltransferase activity"/>
    <property type="evidence" value="ECO:0007669"/>
    <property type="project" value="UniProtKB-KW"/>
</dbReference>
<evidence type="ECO:0000256" key="5">
    <source>
        <dbReference type="ARBA" id="ARBA00023098"/>
    </source>
</evidence>
<keyword evidence="5" id="KW-0443">Lipid metabolism</keyword>
<dbReference type="PIRSF" id="PIRSF003085">
    <property type="entry name" value="CMAS"/>
    <property type="match status" value="1"/>
</dbReference>
<evidence type="ECO:0000256" key="4">
    <source>
        <dbReference type="ARBA" id="ARBA00022691"/>
    </source>
</evidence>
<evidence type="ECO:0000256" key="3">
    <source>
        <dbReference type="ARBA" id="ARBA00022679"/>
    </source>
</evidence>
<dbReference type="GO" id="GO:0008610">
    <property type="term" value="P:lipid biosynthetic process"/>
    <property type="evidence" value="ECO:0007669"/>
    <property type="project" value="InterPro"/>
</dbReference>
<organism evidence="7 8">
    <name type="scientific">Rhodanobacter denitrificans</name>
    <dbReference type="NCBI Taxonomy" id="666685"/>
    <lineage>
        <taxon>Bacteria</taxon>
        <taxon>Pseudomonadati</taxon>
        <taxon>Pseudomonadota</taxon>
        <taxon>Gammaproteobacteria</taxon>
        <taxon>Lysobacterales</taxon>
        <taxon>Rhodanobacteraceae</taxon>
        <taxon>Rhodanobacter</taxon>
    </lineage>
</organism>
<evidence type="ECO:0000313" key="7">
    <source>
        <dbReference type="EMBL" id="PZQ18426.1"/>
    </source>
</evidence>
<dbReference type="PANTHER" id="PTHR43667">
    <property type="entry name" value="CYCLOPROPANE-FATTY-ACYL-PHOSPHOLIPID SYNTHASE"/>
    <property type="match status" value="1"/>
</dbReference>
<evidence type="ECO:0000256" key="1">
    <source>
        <dbReference type="ARBA" id="ARBA00010815"/>
    </source>
</evidence>
<dbReference type="InterPro" id="IPR029063">
    <property type="entry name" value="SAM-dependent_MTases_sf"/>
</dbReference>
<evidence type="ECO:0000313" key="8">
    <source>
        <dbReference type="Proteomes" id="UP000249046"/>
    </source>
</evidence>